<proteinExistence type="predicted"/>
<organism evidence="2 3">
    <name type="scientific">Legionella cardiaca</name>
    <dbReference type="NCBI Taxonomy" id="1071983"/>
    <lineage>
        <taxon>Bacteria</taxon>
        <taxon>Pseudomonadati</taxon>
        <taxon>Pseudomonadota</taxon>
        <taxon>Gammaproteobacteria</taxon>
        <taxon>Legionellales</taxon>
        <taxon>Legionellaceae</taxon>
        <taxon>Legionella</taxon>
    </lineage>
</organism>
<name>A0ABY8ASJ5_9GAMM</name>
<feature type="coiled-coil region" evidence="1">
    <location>
        <begin position="334"/>
        <end position="472"/>
    </location>
</feature>
<evidence type="ECO:0000313" key="2">
    <source>
        <dbReference type="EMBL" id="WED43638.1"/>
    </source>
</evidence>
<dbReference type="EMBL" id="CP119078">
    <property type="protein sequence ID" value="WED43638.1"/>
    <property type="molecule type" value="Genomic_DNA"/>
</dbReference>
<gene>
    <name evidence="2" type="ORF">PXX05_02355</name>
</gene>
<dbReference type="RefSeq" id="WP_275089449.1">
    <property type="nucleotide sequence ID" value="NZ_CP119078.1"/>
</dbReference>
<dbReference type="Proteomes" id="UP001222087">
    <property type="component" value="Chromosome"/>
</dbReference>
<sequence length="1425" mass="160347">MSPIIFFADPGKDGDDLIAIVHFILQAKSAGVIPVDKPVKIVTTDEISCTKEGKQDPKGEYGLRALYLNMQLAKIKSKIALPPEAFPEIIAGPRTSYYTYQEEKKRFYHEASQSEAFYPTDEVEQYYSGDESNKPSCLLSPTENSAAWIKQLEESTKEGATLVSIAPFDAISDFVASISVERRPQFNVITMGYNKPYSSSEYEQKVKEPHALPYNARSTSAPKASILKTLIEMKALNIVSGSTRTAPKYDAKSWLGSFSEIMSRAYPLYVEQYSNAPTKEQLQKEKELDELSAAIQEKRELLKKPSLEEVAKDKEIVQLSKEHELLKQVNQKNELVLSTKVNELTKELEQLKQTHQQKETEQALKIEQLSKVDKEKETEASPIEQLTKELEEFKKANQEKEKELFTKVEQLSKELEELKKVNKEKEKVVTDKIAQLSKELELLKQVDKEKELEQLEQMLEEQLDNLPQESSLLSGIVEFMKHSKYQAFWPHDVVASLAVLMEHGNWNAFGLPNLKKEMLFTEVVKTPASQLSLRLVDNKTGVLIDSSVAKAEHDQVVGTEEQFFTYGKELDVIFFTCLSHLLAIEALPAEQKKQFAAIQEQYKNILKLKVSLFELKQKPDTDKTQIDALEKAIKSSWSLLSFRELQQQLVLQGQTGLSEDAQYMLGEEHDGFSISKFTAEQANGLAIFIGDIIAWGEHLDDKSLLDENLLKWIKELAETMQELKFDLTESMRKNLVTALPKVAQEKKLTALTSVLLNELRHAALPEASRLLTEEGKLGDEFARTGNSMLYAMFALSGHLTHPFPIGSLGMSEKYKDLLSLKDQSPAYREAFLLHLAIHDAGKGDVIKNAVKLNEAGLYFVQIEGAYYEYNPEINIIASSSQELFDQATAHVDHDTALEVYAKVGADLKKCSLTEFLLWNGPKEGVSKDSIAMCDELITLCNFVSIAQIVQGEIPLVGVKNGLDLFFEAYKIDPKKAELVFAHHCYDIFGAAPIPPSLVSITAGRDPNIHLKINLLYETLLEVAQKDVGPTSSEEAYTNYRKKLALAIPAIAKQPEAQNETVTLAKTRLAQMLRCHLFKTETNPETKQLSISDVGAYEARTQLFVKSVDAAFDKLPKQEQEKLVDFLNRNAGTTEKPAVMVMYGPKLLLTGTTGAEFALKDPTEQQTIVDSLVPMLSLYANLYEFQASKSKTYGVIDVNKLALVIGKVFPLYQKSANEQKNYLAELFFTIQKQGLAEEILLKLGDTKDLTDEQRIAKFKEVLIETNIPFVESKLPSTFIGEIESAIHAGDTKTNKQEILLKQIKGRNLTVAELGKLYDAVKNIEDLNTHRNPCLDSFFGIKNTTSWRNTLEEFRRIARDTLFHEVDSLDESATEEKIAMLNDAKKLPLFWEHRNNSVFTGAWGRTTALRMIDEKIASLETTAPALN</sequence>
<reference evidence="2 3" key="1">
    <citation type="submission" date="2023-02" db="EMBL/GenBank/DDBJ databases">
        <title>Genome Sequence of L. cardiaca H63T.</title>
        <authorList>
            <person name="Lopez A.E."/>
            <person name="Cianciotto N.P."/>
        </authorList>
    </citation>
    <scope>NUCLEOTIDE SEQUENCE [LARGE SCALE GENOMIC DNA]</scope>
    <source>
        <strain evidence="2 3">H63</strain>
    </source>
</reference>
<evidence type="ECO:0000313" key="3">
    <source>
        <dbReference type="Proteomes" id="UP001222087"/>
    </source>
</evidence>
<protein>
    <submittedName>
        <fullName evidence="2">Uncharacterized protein</fullName>
    </submittedName>
</protein>
<keyword evidence="1" id="KW-0175">Coiled coil</keyword>
<accession>A0ABY8ASJ5</accession>
<evidence type="ECO:0000256" key="1">
    <source>
        <dbReference type="SAM" id="Coils"/>
    </source>
</evidence>
<keyword evidence="3" id="KW-1185">Reference proteome</keyword>